<accession>A0A418B2P8</accession>
<evidence type="ECO:0000313" key="2">
    <source>
        <dbReference type="EMBL" id="RHY32328.1"/>
    </source>
</evidence>
<proteinExistence type="predicted"/>
<evidence type="ECO:0000313" key="3">
    <source>
        <dbReference type="Proteomes" id="UP000285060"/>
    </source>
</evidence>
<evidence type="ECO:0000256" key="1">
    <source>
        <dbReference type="SAM" id="MobiDB-lite"/>
    </source>
</evidence>
<organism evidence="2 3">
    <name type="scientific">Aphanomyces invadans</name>
    <dbReference type="NCBI Taxonomy" id="157072"/>
    <lineage>
        <taxon>Eukaryota</taxon>
        <taxon>Sar</taxon>
        <taxon>Stramenopiles</taxon>
        <taxon>Oomycota</taxon>
        <taxon>Saprolegniomycetes</taxon>
        <taxon>Saprolegniales</taxon>
        <taxon>Verrucalvaceae</taxon>
        <taxon>Aphanomyces</taxon>
    </lineage>
</organism>
<comment type="caution">
    <text evidence="2">The sequence shown here is derived from an EMBL/GenBank/DDBJ whole genome shotgun (WGS) entry which is preliminary data.</text>
</comment>
<dbReference type="AlphaFoldDB" id="A0A418B2P8"/>
<feature type="region of interest" description="Disordered" evidence="1">
    <location>
        <begin position="126"/>
        <end position="155"/>
    </location>
</feature>
<dbReference type="VEuPathDB" id="FungiDB:H310_05588"/>
<keyword evidence="3" id="KW-1185">Reference proteome</keyword>
<feature type="compositionally biased region" description="Acidic residues" evidence="1">
    <location>
        <begin position="135"/>
        <end position="145"/>
    </location>
</feature>
<dbReference type="Proteomes" id="UP000285060">
    <property type="component" value="Unassembled WGS sequence"/>
</dbReference>
<gene>
    <name evidence="2" type="ORF">DYB32_002641</name>
</gene>
<dbReference type="EMBL" id="QUSY01000144">
    <property type="protein sequence ID" value="RHY32328.1"/>
    <property type="molecule type" value="Genomic_DNA"/>
</dbReference>
<feature type="region of interest" description="Disordered" evidence="1">
    <location>
        <begin position="162"/>
        <end position="181"/>
    </location>
</feature>
<protein>
    <submittedName>
        <fullName evidence="2">Uncharacterized protein</fullName>
    </submittedName>
</protein>
<reference evidence="2 3" key="1">
    <citation type="submission" date="2018-08" db="EMBL/GenBank/DDBJ databases">
        <title>Aphanomyces genome sequencing and annotation.</title>
        <authorList>
            <person name="Minardi D."/>
            <person name="Oidtmann B."/>
            <person name="Van Der Giezen M."/>
            <person name="Studholme D.J."/>
        </authorList>
    </citation>
    <scope>NUCLEOTIDE SEQUENCE [LARGE SCALE GENOMIC DNA]</scope>
    <source>
        <strain evidence="2 3">NJM0002</strain>
    </source>
</reference>
<name>A0A418B2P8_9STRA</name>
<sequence>MSKHTASPSISNDDLLAKLGEIEKRVNDVEANAEPIQSREELLTNKLGMVRALEDRAEEQDASIGDVKNCVDQMSIRLSDFVTTVTLDLMKEALLNDVQAMIKDAIAQLVTSQDARYNALQDQLTQLHGNNSDNDSSDGDDDEVLSDGGDVLRPARVPPAETTMVTHTHKKSKRSDGTSSTRMLFDPAQKMHVEQLDQQLKQLTVRLRDVEVDRATWHDRVEGIHDQVVQCNLDAGQFRHDMISAFDELAGKVKEAHSTETPSVTPLPGDGATPDLSMVFGKLAEMRQTQTDATDELRQHLNALDEWAKGHKTQWQNAKHQEEGKAQLDLRQLDAQLELEKDGLHHQLHLQEHIMGQVTDWLHAIPIIRKDLEKPDSHENKKMIELQTMLRQYYRALPGVAALQATSNGLHGTLQNLHHMFLRVQDSVAGLGVDLATRDQQLQTLNTLLSTLDKHNEGLLKQYDNARAQYNTQKSPHAVAAVVVPSPPQAPSGPEHHSHVDKKMSLSAQAMALGEGSDAVKRLEQLLLTCCRRLDGFEDDLRVLTRNVHAYRGDMTDRVTEGHLSKLKFQIFAELAKIHAVLGSSKFQGGAATASIAKVYDDSEIKSTLDVQAELIASLCLELKKVPAIKEKEEASEKKSVAPPPLAEVIDSDKVFNAKLESITEKVAEMFVTLEGTSVEDLDHDTLNAERQVDYKKVNDARKPIAPLR</sequence>